<evidence type="ECO:0000313" key="2">
    <source>
        <dbReference type="EMBL" id="CAB1446821.1"/>
    </source>
</evidence>
<comment type="caution">
    <text evidence="2">The sequence shown here is derived from an EMBL/GenBank/DDBJ whole genome shotgun (WGS) entry which is preliminary data.</text>
</comment>
<accession>A0A9N7VC66</accession>
<sequence length="117" mass="13295">MASNHQKQRGNWRLHCGAANEQCDPSLRDEANSQRSAGLCVIHRDLRESPSHPNIVDKRPPHPNPNPQPASHVNTPQQDPMDLRAVSVLSHIFIPWTLCRAMTTKLVDDEARPRWLK</sequence>
<organism evidence="2 3">
    <name type="scientific">Pleuronectes platessa</name>
    <name type="common">European plaice</name>
    <dbReference type="NCBI Taxonomy" id="8262"/>
    <lineage>
        <taxon>Eukaryota</taxon>
        <taxon>Metazoa</taxon>
        <taxon>Chordata</taxon>
        <taxon>Craniata</taxon>
        <taxon>Vertebrata</taxon>
        <taxon>Euteleostomi</taxon>
        <taxon>Actinopterygii</taxon>
        <taxon>Neopterygii</taxon>
        <taxon>Teleostei</taxon>
        <taxon>Neoteleostei</taxon>
        <taxon>Acanthomorphata</taxon>
        <taxon>Carangaria</taxon>
        <taxon>Pleuronectiformes</taxon>
        <taxon>Pleuronectoidei</taxon>
        <taxon>Pleuronectidae</taxon>
        <taxon>Pleuronectes</taxon>
    </lineage>
</organism>
<dbReference type="EMBL" id="CADEAL010003927">
    <property type="protein sequence ID" value="CAB1446821.1"/>
    <property type="molecule type" value="Genomic_DNA"/>
</dbReference>
<evidence type="ECO:0000313" key="3">
    <source>
        <dbReference type="Proteomes" id="UP001153269"/>
    </source>
</evidence>
<protein>
    <submittedName>
        <fullName evidence="2">Uncharacterized protein</fullName>
    </submittedName>
</protein>
<feature type="region of interest" description="Disordered" evidence="1">
    <location>
        <begin position="41"/>
        <end position="81"/>
    </location>
</feature>
<dbReference type="AlphaFoldDB" id="A0A9N7VC66"/>
<feature type="compositionally biased region" description="Basic and acidic residues" evidence="1">
    <location>
        <begin position="42"/>
        <end position="60"/>
    </location>
</feature>
<keyword evidence="3" id="KW-1185">Reference proteome</keyword>
<reference evidence="2" key="1">
    <citation type="submission" date="2020-03" db="EMBL/GenBank/DDBJ databases">
        <authorList>
            <person name="Weist P."/>
        </authorList>
    </citation>
    <scope>NUCLEOTIDE SEQUENCE</scope>
</reference>
<gene>
    <name evidence="2" type="ORF">PLEPLA_LOCUS34542</name>
</gene>
<evidence type="ECO:0000256" key="1">
    <source>
        <dbReference type="SAM" id="MobiDB-lite"/>
    </source>
</evidence>
<name>A0A9N7VC66_PLEPL</name>
<proteinExistence type="predicted"/>
<dbReference type="Proteomes" id="UP001153269">
    <property type="component" value="Unassembled WGS sequence"/>
</dbReference>